<protein>
    <recommendedName>
        <fullName evidence="18">Ligand-gated ion channel</fullName>
    </recommendedName>
</protein>
<dbReference type="InterPro" id="IPR052192">
    <property type="entry name" value="Insect_Ionotropic_Sensory_Rcpt"/>
</dbReference>
<organism evidence="16 17">
    <name type="scientific">Necator americanus</name>
    <name type="common">Human hookworm</name>
    <dbReference type="NCBI Taxonomy" id="51031"/>
    <lineage>
        <taxon>Eukaryota</taxon>
        <taxon>Metazoa</taxon>
        <taxon>Ecdysozoa</taxon>
        <taxon>Nematoda</taxon>
        <taxon>Chromadorea</taxon>
        <taxon>Rhabditida</taxon>
        <taxon>Rhabditina</taxon>
        <taxon>Rhabditomorpha</taxon>
        <taxon>Strongyloidea</taxon>
        <taxon>Ancylostomatidae</taxon>
        <taxon>Bunostominae</taxon>
        <taxon>Necator</taxon>
    </lineage>
</organism>
<name>A0ABR1BUZ6_NECAM</name>
<comment type="subcellular location">
    <subcellularLocation>
        <location evidence="1">Cell membrane</location>
        <topology evidence="1">Multi-pass membrane protein</topology>
    </subcellularLocation>
</comment>
<feature type="domain" description="Ionotropic glutamate receptor C-terminal" evidence="14">
    <location>
        <begin position="140"/>
        <end position="411"/>
    </location>
</feature>
<comment type="caution">
    <text evidence="16">The sequence shown here is derived from an EMBL/GenBank/DDBJ whole genome shotgun (WGS) entry which is preliminary data.</text>
</comment>
<dbReference type="SUPFAM" id="SSF53850">
    <property type="entry name" value="Periplasmic binding protein-like II"/>
    <property type="match status" value="1"/>
</dbReference>
<dbReference type="Proteomes" id="UP001303046">
    <property type="component" value="Unassembled WGS sequence"/>
</dbReference>
<keyword evidence="11" id="KW-1071">Ligand-gated ion channel</keyword>
<evidence type="ECO:0000256" key="9">
    <source>
        <dbReference type="ARBA" id="ARBA00023170"/>
    </source>
</evidence>
<keyword evidence="8 13" id="KW-0472">Membrane</keyword>
<dbReference type="Gene3D" id="3.40.190.10">
    <property type="entry name" value="Periplasmic binding protein-like II"/>
    <property type="match status" value="1"/>
</dbReference>
<evidence type="ECO:0000256" key="13">
    <source>
        <dbReference type="SAM" id="Phobius"/>
    </source>
</evidence>
<dbReference type="PANTHER" id="PTHR42643:SF24">
    <property type="entry name" value="IONOTROPIC RECEPTOR 60A"/>
    <property type="match status" value="1"/>
</dbReference>
<feature type="transmembrane region" description="Helical" evidence="13">
    <location>
        <begin position="143"/>
        <end position="161"/>
    </location>
</feature>
<keyword evidence="7" id="KW-0406">Ion transport</keyword>
<proteinExistence type="inferred from homology"/>
<evidence type="ECO:0000256" key="4">
    <source>
        <dbReference type="ARBA" id="ARBA00022475"/>
    </source>
</evidence>
<keyword evidence="6 13" id="KW-1133">Transmembrane helix</keyword>
<evidence type="ECO:0000256" key="8">
    <source>
        <dbReference type="ARBA" id="ARBA00023136"/>
    </source>
</evidence>
<keyword evidence="10" id="KW-0325">Glycoprotein</keyword>
<keyword evidence="9" id="KW-0675">Receptor</keyword>
<gene>
    <name evidence="16" type="primary">Necator_chrI.g2420</name>
    <name evidence="16" type="ORF">RB195_006292</name>
</gene>
<evidence type="ECO:0000256" key="11">
    <source>
        <dbReference type="ARBA" id="ARBA00023286"/>
    </source>
</evidence>
<evidence type="ECO:0000256" key="5">
    <source>
        <dbReference type="ARBA" id="ARBA00022692"/>
    </source>
</evidence>
<dbReference type="PANTHER" id="PTHR42643">
    <property type="entry name" value="IONOTROPIC RECEPTOR 20A-RELATED"/>
    <property type="match status" value="1"/>
</dbReference>
<feature type="transmembrane region" description="Helical" evidence="13">
    <location>
        <begin position="207"/>
        <end position="229"/>
    </location>
</feature>
<evidence type="ECO:0000256" key="1">
    <source>
        <dbReference type="ARBA" id="ARBA00004651"/>
    </source>
</evidence>
<evidence type="ECO:0000256" key="7">
    <source>
        <dbReference type="ARBA" id="ARBA00023065"/>
    </source>
</evidence>
<evidence type="ECO:0000313" key="16">
    <source>
        <dbReference type="EMBL" id="KAK6729162.1"/>
    </source>
</evidence>
<evidence type="ECO:0000256" key="12">
    <source>
        <dbReference type="ARBA" id="ARBA00023303"/>
    </source>
</evidence>
<evidence type="ECO:0000259" key="15">
    <source>
        <dbReference type="Pfam" id="PF10613"/>
    </source>
</evidence>
<evidence type="ECO:0000256" key="3">
    <source>
        <dbReference type="ARBA" id="ARBA00022448"/>
    </source>
</evidence>
<accession>A0ABR1BUZ6</accession>
<keyword evidence="5 13" id="KW-0812">Transmembrane</keyword>
<feature type="transmembrane region" description="Helical" evidence="13">
    <location>
        <begin position="173"/>
        <end position="192"/>
    </location>
</feature>
<dbReference type="InterPro" id="IPR019594">
    <property type="entry name" value="Glu/Gly-bd"/>
</dbReference>
<dbReference type="Pfam" id="PF00060">
    <property type="entry name" value="Lig_chan"/>
    <property type="match status" value="1"/>
</dbReference>
<dbReference type="EMBL" id="JAVFWL010000001">
    <property type="protein sequence ID" value="KAK6729162.1"/>
    <property type="molecule type" value="Genomic_DNA"/>
</dbReference>
<evidence type="ECO:0000256" key="10">
    <source>
        <dbReference type="ARBA" id="ARBA00023180"/>
    </source>
</evidence>
<reference evidence="16 17" key="1">
    <citation type="submission" date="2023-08" db="EMBL/GenBank/DDBJ databases">
        <title>A Necator americanus chromosomal reference genome.</title>
        <authorList>
            <person name="Ilik V."/>
            <person name="Petrzelkova K.J."/>
            <person name="Pardy F."/>
            <person name="Fuh T."/>
            <person name="Niatou-Singa F.S."/>
            <person name="Gouil Q."/>
            <person name="Baker L."/>
            <person name="Ritchie M.E."/>
            <person name="Jex A.R."/>
            <person name="Gazzola D."/>
            <person name="Li H."/>
            <person name="Toshio Fujiwara R."/>
            <person name="Zhan B."/>
            <person name="Aroian R.V."/>
            <person name="Pafco B."/>
            <person name="Schwarz E.M."/>
        </authorList>
    </citation>
    <scope>NUCLEOTIDE SEQUENCE [LARGE SCALE GENOMIC DNA]</scope>
    <source>
        <strain evidence="16 17">Aroian</strain>
        <tissue evidence="16">Whole animal</tissue>
    </source>
</reference>
<evidence type="ECO:0000256" key="6">
    <source>
        <dbReference type="ARBA" id="ARBA00022989"/>
    </source>
</evidence>
<feature type="domain" description="Ionotropic glutamate receptor L-glutamate and glycine-binding" evidence="15">
    <location>
        <begin position="16"/>
        <end position="123"/>
    </location>
</feature>
<evidence type="ECO:0000313" key="17">
    <source>
        <dbReference type="Proteomes" id="UP001303046"/>
    </source>
</evidence>
<dbReference type="Gene3D" id="1.10.287.70">
    <property type="match status" value="1"/>
</dbReference>
<evidence type="ECO:0000259" key="14">
    <source>
        <dbReference type="Pfam" id="PF00060"/>
    </source>
</evidence>
<evidence type="ECO:0008006" key="18">
    <source>
        <dbReference type="Google" id="ProtNLM"/>
    </source>
</evidence>
<dbReference type="InterPro" id="IPR001320">
    <property type="entry name" value="Iontro_rcpt_C"/>
</dbReference>
<feature type="transmembrane region" description="Helical" evidence="13">
    <location>
        <begin position="402"/>
        <end position="420"/>
    </location>
</feature>
<keyword evidence="4" id="KW-1003">Cell membrane</keyword>
<keyword evidence="12" id="KW-0407">Ion channel</keyword>
<keyword evidence="3" id="KW-0813">Transport</keyword>
<sequence length="453" mass="51662">MVKNQSIEGLRGATLRVIIPVIEPPFVNYPNFTKEAEIKHGYSAGVVMEILKDLAELLDLKYEILPWSTTEAMEMNWDDVFDALRRKDADIVAGTSIMTYNRSLIADFTYPIQFVHTGILTAAPKRSRNDAMLIITESLQWEVWMATAICIFVSALVLFFLSNTLRRVYDEEAFSLFGSVWVFFSIFVQQGIPEQPRSWSIRILISMWWLASITLMATFTGSLVAIFAVEKAYLPFNSFEELVNLVKQGKYMILMSKQSMAKSDIIKISPLPIHKELWYEVNVNNKIKYANNTKDAVDFMLNDPSYVILGSTTILRMYAQTDCRLTLLQETILPTLISIALTKDSPYTTFFSNRIQNLVELGFTAKWIRDYSSYMASKNTMFCNETFSPAMKGTLDLKRAQGAFWILIGGLLVAIITLFIEITVHSMNNGAASEDGRIARYKQWLCSCIRHIR</sequence>
<dbReference type="Pfam" id="PF10613">
    <property type="entry name" value="Lig_chan-Glu_bd"/>
    <property type="match status" value="1"/>
</dbReference>
<evidence type="ECO:0000256" key="2">
    <source>
        <dbReference type="ARBA" id="ARBA00008685"/>
    </source>
</evidence>
<keyword evidence="17" id="KW-1185">Reference proteome</keyword>
<comment type="similarity">
    <text evidence="2">Belongs to the glutamate-gated ion channel (TC 1.A.10.1) family.</text>
</comment>